<reference evidence="1 2" key="1">
    <citation type="submission" date="2010-08" db="EMBL/GenBank/DDBJ databases">
        <title>Complete sequence of Clostridium cellulovorans 743B.</title>
        <authorList>
            <consortium name="US DOE Joint Genome Institute"/>
            <person name="Lucas S."/>
            <person name="Copeland A."/>
            <person name="Lapidus A."/>
            <person name="Cheng J.-F."/>
            <person name="Bruce D."/>
            <person name="Goodwin L."/>
            <person name="Pitluck S."/>
            <person name="Chertkov O."/>
            <person name="Detter J.C."/>
            <person name="Han C."/>
            <person name="Tapia R."/>
            <person name="Land M."/>
            <person name="Hauser L."/>
            <person name="Chang Y.-J."/>
            <person name="Jeffries C."/>
            <person name="Kyrpides N."/>
            <person name="Ivanova N."/>
            <person name="Mikhailova N."/>
            <person name="Hemme C.L."/>
            <person name="Woyke T."/>
        </authorList>
    </citation>
    <scope>NUCLEOTIDE SEQUENCE [LARGE SCALE GENOMIC DNA]</scope>
    <source>
        <strain evidence="2">ATCC 35296 / DSM 3052 / OCM 3 / 743B</strain>
    </source>
</reference>
<dbReference type="OrthoDB" id="9760122at2"/>
<proteinExistence type="predicted"/>
<dbReference type="HOGENOM" id="CLU_460580_0_0_9"/>
<protein>
    <submittedName>
        <fullName evidence="1">Uncharacterized protein</fullName>
    </submittedName>
</protein>
<organism evidence="1 2">
    <name type="scientific">Clostridium cellulovorans (strain ATCC 35296 / DSM 3052 / OCM 3 / 743B)</name>
    <dbReference type="NCBI Taxonomy" id="573061"/>
    <lineage>
        <taxon>Bacteria</taxon>
        <taxon>Bacillati</taxon>
        <taxon>Bacillota</taxon>
        <taxon>Clostridia</taxon>
        <taxon>Eubacteriales</taxon>
        <taxon>Clostridiaceae</taxon>
        <taxon>Clostridium</taxon>
    </lineage>
</organism>
<evidence type="ECO:0000313" key="2">
    <source>
        <dbReference type="Proteomes" id="UP000002730"/>
    </source>
</evidence>
<dbReference type="Proteomes" id="UP000002730">
    <property type="component" value="Chromosome"/>
</dbReference>
<evidence type="ECO:0000313" key="1">
    <source>
        <dbReference type="EMBL" id="ADL52061.1"/>
    </source>
</evidence>
<sequence length="592" mass="69139">MALMNRIKGRFYRIILEIELFIGIDNVFNFPQQIVLSEAKEKGIDISKFLSPKFGDSEMYFLSRQLKNGKDISAYADPRFTWSQMERIAYGIEYGIDITQYNNPLFTVDQMNDIIFALKEGKVDGEFSEDMYNPMRLYLPVDLWTNQLFLGYRGDIHLYKNFLTEKQINIDSKGNFYKYLDEDNKYIQIDKKTAIREFAIHKVDKNIYLKEANELGIDTSKLSSQDFDHNQIKFLLDQLKAGRDISAYADTKFNIWQMEKIAYGVQHGLDISKYANPLLSEREMTDIIYSLEYSNIDEVKEYRESVEKMPFNEEDFFKEKNISLTIEEFDDGYFNGPIFKFKNLNSNVTSSYYGTLDVGEDFNIGMRSPLLEVGLTNDEIDDFRFVYSGVISSLISKSDAYYNYKPSNVLPIKNIYIKGLDNNISMKEANLGSFKEANGLLCTWAKIMDDDKVESVKVEFQVEWESADINSEPCRYQGIFDLRSIYANRSSENLLQKQMIRNIEAWGLSNSQEDTKYENKNEERFYEGRDWLKKLDWGGDLLDIGGKCITYETPFKYNLHQMSKLAYEGEQGFDIVEYGDYLLEEDEEELVL</sequence>
<dbReference type="RefSeq" id="WP_010075400.1">
    <property type="nucleotide sequence ID" value="NC_014393.1"/>
</dbReference>
<keyword evidence="2" id="KW-1185">Reference proteome</keyword>
<dbReference type="EMBL" id="CP002160">
    <property type="protein sequence ID" value="ADL52061.1"/>
    <property type="molecule type" value="Genomic_DNA"/>
</dbReference>
<dbReference type="AlphaFoldDB" id="D9SPS5"/>
<accession>D9SPS5</accession>
<dbReference type="KEGG" id="ccb:Clocel_2343"/>
<name>D9SPS5_CLOC7</name>
<dbReference type="eggNOG" id="COG1315">
    <property type="taxonomic scope" value="Bacteria"/>
</dbReference>
<gene>
    <name evidence="1" type="ordered locus">Clocel_2343</name>
</gene>
<dbReference type="STRING" id="573061.Clocel_2343"/>